<proteinExistence type="inferred from homology"/>
<dbReference type="GO" id="GO:0016846">
    <property type="term" value="F:carbon-sulfur lyase activity"/>
    <property type="evidence" value="ECO:0007669"/>
    <property type="project" value="InterPro"/>
</dbReference>
<protein>
    <recommendedName>
        <fullName evidence="5">CENP-V/GFA domain-containing protein</fullName>
    </recommendedName>
</protein>
<dbReference type="Gene3D" id="3.90.1590.10">
    <property type="entry name" value="glutathione-dependent formaldehyde- activating enzyme (gfa)"/>
    <property type="match status" value="1"/>
</dbReference>
<dbReference type="Pfam" id="PF04828">
    <property type="entry name" value="GFA"/>
    <property type="match status" value="1"/>
</dbReference>
<dbReference type="InterPro" id="IPR006913">
    <property type="entry name" value="CENP-V/GFA"/>
</dbReference>
<dbReference type="GO" id="GO:0046872">
    <property type="term" value="F:metal ion binding"/>
    <property type="evidence" value="ECO:0007669"/>
    <property type="project" value="UniProtKB-KW"/>
</dbReference>
<evidence type="ECO:0000313" key="7">
    <source>
        <dbReference type="Proteomes" id="UP001316803"/>
    </source>
</evidence>
<dbReference type="AlphaFoldDB" id="A0AAN8EJ31"/>
<dbReference type="PANTHER" id="PTHR33337">
    <property type="entry name" value="GFA DOMAIN-CONTAINING PROTEIN"/>
    <property type="match status" value="1"/>
</dbReference>
<organism evidence="6 7">
    <name type="scientific">Knufia fluminis</name>
    <dbReference type="NCBI Taxonomy" id="191047"/>
    <lineage>
        <taxon>Eukaryota</taxon>
        <taxon>Fungi</taxon>
        <taxon>Dikarya</taxon>
        <taxon>Ascomycota</taxon>
        <taxon>Pezizomycotina</taxon>
        <taxon>Eurotiomycetes</taxon>
        <taxon>Chaetothyriomycetidae</taxon>
        <taxon>Chaetothyriales</taxon>
        <taxon>Trichomeriaceae</taxon>
        <taxon>Knufia</taxon>
    </lineage>
</organism>
<dbReference type="InterPro" id="IPR011057">
    <property type="entry name" value="Mss4-like_sf"/>
</dbReference>
<name>A0AAN8EJ31_9EURO</name>
<gene>
    <name evidence="6" type="ORF">OHC33_002129</name>
</gene>
<keyword evidence="2" id="KW-0479">Metal-binding</keyword>
<accession>A0AAN8EJ31</accession>
<dbReference type="SUPFAM" id="SSF51316">
    <property type="entry name" value="Mss4-like"/>
    <property type="match status" value="1"/>
</dbReference>
<evidence type="ECO:0000256" key="1">
    <source>
        <dbReference type="ARBA" id="ARBA00005495"/>
    </source>
</evidence>
<reference evidence="6 7" key="1">
    <citation type="submission" date="2022-12" db="EMBL/GenBank/DDBJ databases">
        <title>Genomic features and morphological characterization of a novel Knufia sp. strain isolated from spacecraft assembly facility.</title>
        <authorList>
            <person name="Teixeira M."/>
            <person name="Chander A.M."/>
            <person name="Stajich J.E."/>
            <person name="Venkateswaran K."/>
        </authorList>
    </citation>
    <scope>NUCLEOTIDE SEQUENCE [LARGE SCALE GENOMIC DNA]</scope>
    <source>
        <strain evidence="6 7">FJI-L2-BK-P2</strain>
    </source>
</reference>
<dbReference type="Proteomes" id="UP001316803">
    <property type="component" value="Unassembled WGS sequence"/>
</dbReference>
<sequence length="130" mass="13748">MPSGSCFCGNIKVEYDGEPAMTGGGNYSNNIVVPSQQFKVLSGSPKEISKTADSGKKITSCFCADCGTTLYRYGDTFGGIDGMRVIKAGILDDVNVINSLKPGAELYAPERVKWVSELQGANQVDAMPPA</sequence>
<dbReference type="PANTHER" id="PTHR33337:SF30">
    <property type="entry name" value="DUF636 DOMAIN PROTEIN (AFU_ORTHOLOGUE AFUA_1G03180)"/>
    <property type="match status" value="1"/>
</dbReference>
<evidence type="ECO:0000256" key="2">
    <source>
        <dbReference type="ARBA" id="ARBA00022723"/>
    </source>
</evidence>
<evidence type="ECO:0000256" key="3">
    <source>
        <dbReference type="ARBA" id="ARBA00022833"/>
    </source>
</evidence>
<keyword evidence="3" id="KW-0862">Zinc</keyword>
<keyword evidence="7" id="KW-1185">Reference proteome</keyword>
<evidence type="ECO:0000256" key="4">
    <source>
        <dbReference type="ARBA" id="ARBA00023239"/>
    </source>
</evidence>
<keyword evidence="4" id="KW-0456">Lyase</keyword>
<feature type="domain" description="CENP-V/GFA" evidence="5">
    <location>
        <begin position="2"/>
        <end position="108"/>
    </location>
</feature>
<comment type="similarity">
    <text evidence="1">Belongs to the Gfa family.</text>
</comment>
<evidence type="ECO:0000313" key="6">
    <source>
        <dbReference type="EMBL" id="KAK5956643.1"/>
    </source>
</evidence>
<comment type="caution">
    <text evidence="6">The sequence shown here is derived from an EMBL/GenBank/DDBJ whole genome shotgun (WGS) entry which is preliminary data.</text>
</comment>
<dbReference type="EMBL" id="JAKLMC020000004">
    <property type="protein sequence ID" value="KAK5956643.1"/>
    <property type="molecule type" value="Genomic_DNA"/>
</dbReference>
<evidence type="ECO:0000259" key="5">
    <source>
        <dbReference type="Pfam" id="PF04828"/>
    </source>
</evidence>